<sequence length="501" mass="52323">MGEAWVDPQRLEVVSFEVESKRGVGSSVIGNVPLAMLKQIGDVVLVQDELPPDQVPLDGRYGFIKLLGLEVRSRTGRVLGKIRDIAFNPDTGAISRIEYDDFGLRFLPVNFFDTFSVPAELVESAISGYVVVAPEGESYQRQEKQGILSGILRGLGTRQQPMGLLLTDGGRSEVAGYLPQNYTYEKWESDIRRWEAETGMRYEQYMMEQQQRLGGPAGMLPAPGGSTAGGYMARPQPQQQQQQQQQQPMARPGMGMGAGPGPQQQQRYAPGPAAPGGGPGPAGGPGAMRPGMRPGVPAPGAQPPQQQQYGAAGAAPGTSYGAGYGAGADPRFRGAGPAGGAPPRYGGPQQPPAQQQQPGWPAQQQQQQEQGGSTGWPPAGAPTPVQQRQQQPAQQPGVGRPGAPGAPPPAQQQQQQPQQQPQQQAGQYGWPGPDGGAAGGQGSGAGPSASANGNGASGAGAMRVEEWLARESVAQPQPAQAAPAEPAAMANGWDGQGGRQY</sequence>
<dbReference type="PANTHER" id="PTHR36740:SF1">
    <property type="entry name" value="PRC-BARREL DOMAIN-CONTAINING PROTEIN"/>
    <property type="match status" value="1"/>
</dbReference>
<feature type="compositionally biased region" description="Gly residues" evidence="1">
    <location>
        <begin position="432"/>
        <end position="445"/>
    </location>
</feature>
<evidence type="ECO:0000256" key="1">
    <source>
        <dbReference type="SAM" id="MobiDB-lite"/>
    </source>
</evidence>
<gene>
    <name evidence="3" type="ORF">HXX76_012807</name>
</gene>
<evidence type="ECO:0000259" key="2">
    <source>
        <dbReference type="Pfam" id="PF05239"/>
    </source>
</evidence>
<dbReference type="Pfam" id="PF05239">
    <property type="entry name" value="PRC"/>
    <property type="match status" value="1"/>
</dbReference>
<keyword evidence="4" id="KW-1185">Reference proteome</keyword>
<dbReference type="Proteomes" id="UP000650467">
    <property type="component" value="Unassembled WGS sequence"/>
</dbReference>
<reference evidence="3" key="1">
    <citation type="journal article" date="2020" name="bioRxiv">
        <title>Comparative genomics of Chlamydomonas.</title>
        <authorList>
            <person name="Craig R.J."/>
            <person name="Hasan A.R."/>
            <person name="Ness R.W."/>
            <person name="Keightley P.D."/>
        </authorList>
    </citation>
    <scope>NUCLEOTIDE SEQUENCE</scope>
    <source>
        <strain evidence="3">SAG 7.73</strain>
    </source>
</reference>
<feature type="compositionally biased region" description="Low complexity" evidence="1">
    <location>
        <begin position="384"/>
        <end position="403"/>
    </location>
</feature>
<dbReference type="SUPFAM" id="SSF50346">
    <property type="entry name" value="PRC-barrel domain"/>
    <property type="match status" value="1"/>
</dbReference>
<accession>A0A835SU07</accession>
<feature type="compositionally biased region" description="Low complexity" evidence="1">
    <location>
        <begin position="474"/>
        <end position="490"/>
    </location>
</feature>
<feature type="compositionally biased region" description="Low complexity" evidence="1">
    <location>
        <begin position="261"/>
        <end position="271"/>
    </location>
</feature>
<dbReference type="AlphaFoldDB" id="A0A835SU07"/>
<proteinExistence type="predicted"/>
<organism evidence="3 4">
    <name type="scientific">Chlamydomonas incerta</name>
    <dbReference type="NCBI Taxonomy" id="51695"/>
    <lineage>
        <taxon>Eukaryota</taxon>
        <taxon>Viridiplantae</taxon>
        <taxon>Chlorophyta</taxon>
        <taxon>core chlorophytes</taxon>
        <taxon>Chlorophyceae</taxon>
        <taxon>CS clade</taxon>
        <taxon>Chlamydomonadales</taxon>
        <taxon>Chlamydomonadaceae</taxon>
        <taxon>Chlamydomonas</taxon>
    </lineage>
</organism>
<feature type="compositionally biased region" description="Low complexity" evidence="1">
    <location>
        <begin position="214"/>
        <end position="253"/>
    </location>
</feature>
<dbReference type="OrthoDB" id="539916at2759"/>
<dbReference type="InterPro" id="IPR027275">
    <property type="entry name" value="PRC-brl_dom"/>
</dbReference>
<dbReference type="EMBL" id="JAEHOC010000045">
    <property type="protein sequence ID" value="KAG2426750.1"/>
    <property type="molecule type" value="Genomic_DNA"/>
</dbReference>
<feature type="compositionally biased region" description="Low complexity" evidence="1">
    <location>
        <begin position="327"/>
        <end position="371"/>
    </location>
</feature>
<dbReference type="PANTHER" id="PTHR36740">
    <property type="entry name" value="PRC DOMAIN-CONTAINING PROTEIN"/>
    <property type="match status" value="1"/>
</dbReference>
<feature type="compositionally biased region" description="Low complexity" evidence="1">
    <location>
        <begin position="303"/>
        <end position="319"/>
    </location>
</feature>
<feature type="domain" description="PRC-barrel" evidence="2">
    <location>
        <begin position="65"/>
        <end position="110"/>
    </location>
</feature>
<comment type="caution">
    <text evidence="3">The sequence shown here is derived from an EMBL/GenBank/DDBJ whole genome shotgun (WGS) entry which is preliminary data.</text>
</comment>
<name>A0A835SU07_CHLIN</name>
<evidence type="ECO:0000313" key="3">
    <source>
        <dbReference type="EMBL" id="KAG2426750.1"/>
    </source>
</evidence>
<evidence type="ECO:0000313" key="4">
    <source>
        <dbReference type="Proteomes" id="UP000650467"/>
    </source>
</evidence>
<feature type="compositionally biased region" description="Low complexity" evidence="1">
    <location>
        <begin position="411"/>
        <end position="431"/>
    </location>
</feature>
<protein>
    <recommendedName>
        <fullName evidence="2">PRC-barrel domain-containing protein</fullName>
    </recommendedName>
</protein>
<feature type="region of interest" description="Disordered" evidence="1">
    <location>
        <begin position="214"/>
        <end position="501"/>
    </location>
</feature>
<dbReference type="Gene3D" id="2.30.30.240">
    <property type="entry name" value="PRC-barrel domain"/>
    <property type="match status" value="1"/>
</dbReference>
<feature type="compositionally biased region" description="Gly residues" evidence="1">
    <location>
        <begin position="274"/>
        <end position="286"/>
    </location>
</feature>
<dbReference type="InterPro" id="IPR011033">
    <property type="entry name" value="PRC_barrel-like_sf"/>
</dbReference>